<dbReference type="AlphaFoldDB" id="A0A553N996"/>
<dbReference type="OrthoDB" id="730489at2759"/>
<dbReference type="InterPro" id="IPR024462">
    <property type="entry name" value="GH116_N"/>
</dbReference>
<feature type="domain" description="Glycosyl-hydrolase family 116 N-terminal" evidence="2">
    <location>
        <begin position="72"/>
        <end position="375"/>
    </location>
</feature>
<protein>
    <recommendedName>
        <fullName evidence="5">NLGase</fullName>
    </recommendedName>
</protein>
<reference evidence="3 4" key="1">
    <citation type="journal article" date="2018" name="Nat. Ecol. Evol.">
        <title>Genomic signatures of mitonuclear coevolution across populations of Tigriopus californicus.</title>
        <authorList>
            <person name="Barreto F.S."/>
            <person name="Watson E.T."/>
            <person name="Lima T.G."/>
            <person name="Willett C.S."/>
            <person name="Edmands S."/>
            <person name="Li W."/>
            <person name="Burton R.S."/>
        </authorList>
    </citation>
    <scope>NUCLEOTIDE SEQUENCE [LARGE SCALE GENOMIC DNA]</scope>
    <source>
        <strain evidence="3 4">San Diego</strain>
    </source>
</reference>
<dbReference type="STRING" id="6832.A0A553N996"/>
<dbReference type="PANTHER" id="PTHR12654">
    <property type="entry name" value="BILE ACID BETA-GLUCOSIDASE-RELATED"/>
    <property type="match status" value="1"/>
</dbReference>
<evidence type="ECO:0000259" key="2">
    <source>
        <dbReference type="Pfam" id="PF12215"/>
    </source>
</evidence>
<feature type="domain" description="Glycosyl-hydrolase family 116 catalytic region" evidence="1">
    <location>
        <begin position="435"/>
        <end position="811"/>
    </location>
</feature>
<dbReference type="Pfam" id="PF12215">
    <property type="entry name" value="Glyco_hydr_116N"/>
    <property type="match status" value="1"/>
</dbReference>
<evidence type="ECO:0000313" key="3">
    <source>
        <dbReference type="EMBL" id="TRY62017.1"/>
    </source>
</evidence>
<accession>A0A553N996</accession>
<sequence>MSATIPQYGWSRQASEAFPDPRDQNLRPSFSQIIHLIPLGLRYALHFLGKLWQGRKPPIDQIRMLTGQAIYGVPCGGIGAGSIGRGFRGEFCRFQLNPGMYSYDTVWANAFHVRIRQDGLLIFQSVLGSRTSDQRGDQAGRHWDYAIPDKDIQYHALYPQSWTTIDLPQFQLKLIGRQISPFIPQNYRDSCWPVTHFEWTVENQGSSNQYEVSVAMTWKNGWGSHQDAHMGATIKACPASSEYLGLEMNQTFRDLRLTYGVAVKKSQHVQVQAMSPFDPVRDDRSFWQELQDDRAGSAHSKSSATSAQICMALKGSMDCPPDSQRSMEFALCWDMPDIQFGARARTWTRRYAAMFMSTQANSACPALLEHTFNRVSIWRQSIEQWQREVLEDAGLPDWFKSALFNELYYLADGGTQWLDMSKSDLPDDDIRREYGRFGYLESHEYRLYNTYDVHFYASTALLNLFPGLQLSLQADYCDATQTEDPTLVWELYGGNWVPLNKALSVPHDLGDPEDDPWIKVNAYRIHDVSEWRDLNLKFVISLWRDIYWATQVQSDERIKNAAESLAQKAWPICQKVMEKSVEWDKDGDGLIENSGKPDQTYDTWVMTGPSAYCGGLWITAVSAMIQFCQKFQHQHDTWSAILGKAQKAFEQKLWHSGPTDALFKFDAQSGPNLVMSDQLCGYWYALFMGPEVLKSSIKDEQVQIALETIFRHNVEKYGAGKKGAVNGMLIKEGHRDVSTVQSEECWTGSSYALASIMLAKGNVEQGFITAEGIYKTVYEQIGQGFETPEALYNEKHYRAIGYMRPLSIWSMFEAWKMRNSRLESS</sequence>
<dbReference type="InterPro" id="IPR052566">
    <property type="entry name" value="Non-lysos_glucosylceramidase"/>
</dbReference>
<evidence type="ECO:0008006" key="5">
    <source>
        <dbReference type="Google" id="ProtNLM"/>
    </source>
</evidence>
<dbReference type="Pfam" id="PF04685">
    <property type="entry name" value="DUF608"/>
    <property type="match status" value="1"/>
</dbReference>
<comment type="caution">
    <text evidence="3">The sequence shown here is derived from an EMBL/GenBank/DDBJ whole genome shotgun (WGS) entry which is preliminary data.</text>
</comment>
<name>A0A553N996_TIGCA</name>
<dbReference type="SUPFAM" id="SSF48208">
    <property type="entry name" value="Six-hairpin glycosidases"/>
    <property type="match status" value="1"/>
</dbReference>
<dbReference type="EMBL" id="VCGU01000459">
    <property type="protein sequence ID" value="TRY62017.1"/>
    <property type="molecule type" value="Genomic_DNA"/>
</dbReference>
<gene>
    <name evidence="3" type="ORF">TCAL_08267</name>
</gene>
<dbReference type="OMA" id="HDLGAPN"/>
<dbReference type="GO" id="GO:0008422">
    <property type="term" value="F:beta-glucosidase activity"/>
    <property type="evidence" value="ECO:0007669"/>
    <property type="project" value="TreeGrafter"/>
</dbReference>
<dbReference type="PANTHER" id="PTHR12654:SF0">
    <property type="entry name" value="NON-LYSOSOMAL GLUCOSYLCERAMIDASE"/>
    <property type="match status" value="1"/>
</dbReference>
<keyword evidence="4" id="KW-1185">Reference proteome</keyword>
<evidence type="ECO:0000313" key="4">
    <source>
        <dbReference type="Proteomes" id="UP000318571"/>
    </source>
</evidence>
<dbReference type="InterPro" id="IPR006775">
    <property type="entry name" value="GH116_catalytic"/>
</dbReference>
<evidence type="ECO:0000259" key="1">
    <source>
        <dbReference type="Pfam" id="PF04685"/>
    </source>
</evidence>
<dbReference type="InterPro" id="IPR008928">
    <property type="entry name" value="6-hairpin_glycosidase_sf"/>
</dbReference>
<proteinExistence type="predicted"/>
<dbReference type="Proteomes" id="UP000318571">
    <property type="component" value="Chromosome 8"/>
</dbReference>
<organism evidence="3 4">
    <name type="scientific">Tigriopus californicus</name>
    <name type="common">Marine copepod</name>
    <dbReference type="NCBI Taxonomy" id="6832"/>
    <lineage>
        <taxon>Eukaryota</taxon>
        <taxon>Metazoa</taxon>
        <taxon>Ecdysozoa</taxon>
        <taxon>Arthropoda</taxon>
        <taxon>Crustacea</taxon>
        <taxon>Multicrustacea</taxon>
        <taxon>Hexanauplia</taxon>
        <taxon>Copepoda</taxon>
        <taxon>Harpacticoida</taxon>
        <taxon>Harpacticidae</taxon>
        <taxon>Tigriopus</taxon>
    </lineage>
</organism>
<dbReference type="GO" id="GO:0005975">
    <property type="term" value="P:carbohydrate metabolic process"/>
    <property type="evidence" value="ECO:0007669"/>
    <property type="project" value="InterPro"/>
</dbReference>